<gene>
    <name evidence="2" type="ORF">SEML1_0847</name>
</gene>
<evidence type="ECO:0000313" key="3">
    <source>
        <dbReference type="Proteomes" id="UP001177295"/>
    </source>
</evidence>
<dbReference type="Proteomes" id="UP001177295">
    <property type="component" value="Chromosome"/>
</dbReference>
<dbReference type="SMART" id="SM00382">
    <property type="entry name" value="AAA"/>
    <property type="match status" value="1"/>
</dbReference>
<dbReference type="Gene3D" id="3.40.50.300">
    <property type="entry name" value="P-loop containing nucleotide triphosphate hydrolases"/>
    <property type="match status" value="1"/>
</dbReference>
<dbReference type="Pfam" id="PF13476">
    <property type="entry name" value="AAA_23"/>
    <property type="match status" value="1"/>
</dbReference>
<evidence type="ECO:0000259" key="1">
    <source>
        <dbReference type="SMART" id="SM00382"/>
    </source>
</evidence>
<dbReference type="SUPFAM" id="SSF52540">
    <property type="entry name" value="P-loop containing nucleoside triphosphate hydrolases"/>
    <property type="match status" value="1"/>
</dbReference>
<dbReference type="PANTHER" id="PTHR43581">
    <property type="entry name" value="ATP/GTP PHOSPHATASE"/>
    <property type="match status" value="1"/>
</dbReference>
<accession>A0ABY8X1E6</accession>
<protein>
    <submittedName>
        <fullName evidence="2">DNA replication and repair protein RecF</fullName>
    </submittedName>
</protein>
<dbReference type="InterPro" id="IPR041685">
    <property type="entry name" value="AAA_GajA/Old/RecF-like"/>
</dbReference>
<dbReference type="InterPro" id="IPR027417">
    <property type="entry name" value="P-loop_NTPase"/>
</dbReference>
<evidence type="ECO:0000313" key="2">
    <source>
        <dbReference type="EMBL" id="WIO46443.1"/>
    </source>
</evidence>
<dbReference type="InterPro" id="IPR051396">
    <property type="entry name" value="Bact_Antivir_Def_Nuclease"/>
</dbReference>
<dbReference type="InterPro" id="IPR003593">
    <property type="entry name" value="AAA+_ATPase"/>
</dbReference>
<name>A0ABY8X1E6_9BACT</name>
<dbReference type="InterPro" id="IPR038729">
    <property type="entry name" value="Rad50/SbcC_AAA"/>
</dbReference>
<sequence length="479" mass="54371">MFIRELEIKNYRGFDDFILKNIAVPDNTNLGSGLNVILGENGCGKTSILDAIALALGSYKVDSFSFHDLHKADSRATIIAKADTDFTAKKLYSGDFQANGLCFKGYLRERSGGSLDRMVVTQSLLLSDEIEEGKPDLRADLKGTFGEARYNQEYQIIDVDFRIGSIVSGVSNKTEFDRTLEHLNYHYVRDVDDKSDVNGTIKGELAKVNKSTVLSSSVKKFNELTNLKVELRHVDNSELFSRSFLAQKIDENSYVSIDRIGKGYQLLLALLVKKEVAKTKRHDLIVMIDEAEMHLHPSLQQILVQEIMELSKSVQVFITSHSPIFVHELFLADAIGNTKKHLLKKGTDGSVVNVEIEEALLPRATPAEINYLAFNYPTLEYHNELYGQLSYLRGESSPSALDRTFDVTDAEKYDWKRDNGWVDRLSIHSVLRNAFHHKENKENEYCTNQFIMDNLQESIKFLRECIRREYQNESGSNNA</sequence>
<reference evidence="2 3" key="1">
    <citation type="journal article" date="2023" name="Cell">
        <title>Genetic manipulation of Patescibacteria provides mechanistic insights into microbial dark matter and the epibiotic lifestyle.</title>
        <authorList>
            <person name="Wang Y."/>
            <person name="Gallagher L.A."/>
            <person name="Andrade P.A."/>
            <person name="Liu A."/>
            <person name="Humphreys I.R."/>
            <person name="Turkarslan S."/>
            <person name="Cutler K.J."/>
            <person name="Arrieta-Ortiz M.L."/>
            <person name="Li Y."/>
            <person name="Radey M.C."/>
            <person name="McLean J.S."/>
            <person name="Cong Q."/>
            <person name="Baker D."/>
            <person name="Baliga N.S."/>
            <person name="Peterson S.B."/>
            <person name="Mougous J.D."/>
        </authorList>
    </citation>
    <scope>NUCLEOTIDE SEQUENCE [LARGE SCALE GENOMIC DNA]</scope>
    <source>
        <strain evidence="2 3">ML1</strain>
    </source>
</reference>
<dbReference type="Pfam" id="PF13175">
    <property type="entry name" value="AAA_15"/>
    <property type="match status" value="1"/>
</dbReference>
<keyword evidence="3" id="KW-1185">Reference proteome</keyword>
<dbReference type="PANTHER" id="PTHR43581:SF2">
    <property type="entry name" value="EXCINUCLEASE ATPASE SUBUNIT"/>
    <property type="match status" value="1"/>
</dbReference>
<dbReference type="RefSeq" id="WP_376753969.1">
    <property type="nucleotide sequence ID" value="NZ_CP124550.1"/>
</dbReference>
<feature type="domain" description="AAA+ ATPase" evidence="1">
    <location>
        <begin position="31"/>
        <end position="346"/>
    </location>
</feature>
<dbReference type="EMBL" id="CP124550">
    <property type="protein sequence ID" value="WIO46443.1"/>
    <property type="molecule type" value="Genomic_DNA"/>
</dbReference>
<organism evidence="2 3">
    <name type="scientific">Candidatus Southlakia epibionticum</name>
    <dbReference type="NCBI Taxonomy" id="3043284"/>
    <lineage>
        <taxon>Bacteria</taxon>
        <taxon>Candidatus Saccharimonadota</taxon>
        <taxon>Candidatus Saccharimonadia</taxon>
        <taxon>Candidatus Saccharimonadales</taxon>
        <taxon>Candidatus Saccharimonadaceae</taxon>
        <taxon>Candidatus Southlakia</taxon>
    </lineage>
</organism>
<proteinExistence type="predicted"/>